<comment type="catalytic activity">
    <reaction evidence="1">
        <text>a 5'-end (N(7)-methyl 5'-triphosphoguanosine)-ribonucleoside in mRNA + S-adenosyl-L-methionine = a 5'-end (N(7)-methyl 5'-triphosphoguanosine)-(2'-O-methyl-ribonucleoside) in mRNA + S-adenosyl-L-homocysteine + H(+)</text>
        <dbReference type="Rhea" id="RHEA:67020"/>
        <dbReference type="Rhea" id="RHEA-COMP:17167"/>
        <dbReference type="Rhea" id="RHEA-COMP:17168"/>
        <dbReference type="ChEBI" id="CHEBI:15378"/>
        <dbReference type="ChEBI" id="CHEBI:57856"/>
        <dbReference type="ChEBI" id="CHEBI:59789"/>
        <dbReference type="ChEBI" id="CHEBI:156461"/>
        <dbReference type="ChEBI" id="CHEBI:167609"/>
        <dbReference type="EC" id="2.1.1.57"/>
    </reaction>
</comment>
<comment type="function">
    <text evidence="1">Displays methyltransferase, positive regulation of the poly(A) polymerase and transcription elongation activities. Involved in the modification of both mRNA ends and in intermediate and late gene positive transcription elongation. At the mRNAs 5' end, methylates the ribose 2' OH group of the first transcribed nucleotide, thereby producing a 2'-O-methylpurine cap. At the 3' end, functions as a processivity factor which stimulates the activity of the viral poly(A) polymerase OPG063 that creates mRNA's poly(A) tail. In the presence of OPG102, OPG063 does not dissociate from the RNA allowing tail elongation to around 250 adenylates.</text>
</comment>
<organismHost>
    <name type="scientific">Amsacta</name>
    <dbReference type="NCBI Taxonomy" id="340055"/>
</organismHost>
<dbReference type="EMBL" id="AF250284">
    <property type="protein sequence ID" value="AAG02821.1"/>
    <property type="molecule type" value="Genomic_DNA"/>
</dbReference>
<gene>
    <name evidence="3" type="primary">AMV115</name>
</gene>
<dbReference type="GO" id="GO:0031440">
    <property type="term" value="P:regulation of mRNA 3'-end processing"/>
    <property type="evidence" value="ECO:0007669"/>
    <property type="project" value="UniProtKB-UniRule"/>
</dbReference>
<keyword evidence="1" id="KW-0949">S-adenosyl-L-methionine</keyword>
<dbReference type="RefSeq" id="NP_064897.1">
    <property type="nucleotide sequence ID" value="NC_002520.1"/>
</dbReference>
<reference evidence="3 4" key="1">
    <citation type="journal article" date="2000" name="Virology">
        <title>Complete genomic sequence of the Amsacta moorei entomopoxvirus: analysis and comparison with other poxviruses.</title>
        <authorList>
            <person name="Bawden A.L."/>
            <person name="Glassberg K.J."/>
            <person name="Diggans J."/>
            <person name="Shaw R."/>
            <person name="Farmerie W."/>
            <person name="Moyer R.W."/>
        </authorList>
    </citation>
    <scope>NUCLEOTIDE SEQUENCE [LARGE SCALE GENOMIC DNA]</scope>
</reference>
<dbReference type="InterPro" id="IPR029063">
    <property type="entry name" value="SAM-dependent_MTases_sf"/>
</dbReference>
<proteinExistence type="predicted"/>
<evidence type="ECO:0000313" key="3">
    <source>
        <dbReference type="EMBL" id="AAG02821.1"/>
    </source>
</evidence>
<keyword evidence="1" id="KW-0507">mRNA processing</keyword>
<dbReference type="InterPro" id="IPR030375">
    <property type="entry name" value="Poxvir_cap_MeTfrase"/>
</dbReference>
<protein>
    <recommendedName>
        <fullName evidence="1">Cap-specific mRNA (nucleoside-2'-O-)-methyltransferase</fullName>
        <ecNumber evidence="1">2.1.1.57</ecNumber>
    </recommendedName>
</protein>
<evidence type="ECO:0000313" key="4">
    <source>
        <dbReference type="Proteomes" id="UP000000872"/>
    </source>
</evidence>
<dbReference type="GO" id="GO:0006370">
    <property type="term" value="P:7-methylguanosine mRNA capping"/>
    <property type="evidence" value="ECO:0007669"/>
    <property type="project" value="UniProtKB-UniRule"/>
</dbReference>
<organism evidence="3 4">
    <name type="scientific">Amsacta moorei entomopoxvirus</name>
    <name type="common">AmEPV</name>
    <dbReference type="NCBI Taxonomy" id="28321"/>
    <lineage>
        <taxon>Viruses</taxon>
        <taxon>Varidnaviria</taxon>
        <taxon>Bamfordvirae</taxon>
        <taxon>Nucleocytoviricota</taxon>
        <taxon>Pokkesviricetes</taxon>
        <taxon>Chitovirales</taxon>
        <taxon>Poxviridae</taxon>
        <taxon>Entomopoxvirinae</taxon>
        <taxon>Betaentomopoxvirus</taxon>
    </lineage>
</organism>
<comment type="subunit">
    <text evidence="1">Interacts with poly(A) polymerase catalytic subunit OPG063. Interacts with OPG109 and OPG123; these interactions might help linking transcription to capping and polyadenylation.</text>
</comment>
<dbReference type="EC" id="2.1.1.57" evidence="1"/>
<evidence type="ECO:0000256" key="1">
    <source>
        <dbReference type="PIRNR" id="PIRNR003726"/>
    </source>
</evidence>
<evidence type="ECO:0000256" key="2">
    <source>
        <dbReference type="PIRSR" id="PIRSR003726-1"/>
    </source>
</evidence>
<dbReference type="GeneID" id="1494705"/>
<keyword evidence="1" id="KW-0506">mRNA capping</keyword>
<dbReference type="Gene3D" id="3.40.50.150">
    <property type="entry name" value="Vaccinia Virus protein VP39"/>
    <property type="match status" value="1"/>
</dbReference>
<keyword evidence="1" id="KW-0808">Transferase</keyword>
<dbReference type="InterPro" id="IPR000176">
    <property type="entry name" value="mRNA_MeTrfase-like"/>
</dbReference>
<keyword evidence="1" id="KW-0489">Methyltransferase</keyword>
<accession>Q9EMT4</accession>
<sequence length="293" mass="35569">MDVNKYIYEYNKPLYYTYYDLCRNMNDVIYDYNNNTIKKYMDILLSQIQFLSNINIKKICNNTNGIVNILYIGSSKAYHFNILNELYKNLTNIQWYFYDIIDPCISVERLSYNIIFNRKLFTEDDIIDFKDKYPLILIYDYDDKSNVRDLLYHYNMQNNIIIYLNPTYSLLKFKYMPINKWNNSFNDYEYISTGIKYLPTIKSLHTRNIIDNKNIMTLTFDEIESENYYEKMNYYNNCSGYNDIYNNISGYILNKSNLYDNNNSAYNILKIYEKNIINTINEDKIFRSKEKYI</sequence>
<dbReference type="OrthoDB" id="9033at10239"/>
<dbReference type="Pfam" id="PF01358">
    <property type="entry name" value="PARP_regulatory"/>
    <property type="match status" value="1"/>
</dbReference>
<dbReference type="GO" id="GO:0004483">
    <property type="term" value="F:methyltransferase cap1 activity"/>
    <property type="evidence" value="ECO:0007669"/>
    <property type="project" value="UniProtKB-UniRule"/>
</dbReference>
<dbReference type="SUPFAM" id="SSF53335">
    <property type="entry name" value="S-adenosyl-L-methionine-dependent methyltransferases"/>
    <property type="match status" value="1"/>
</dbReference>
<dbReference type="GO" id="GO:0032259">
    <property type="term" value="P:methylation"/>
    <property type="evidence" value="ECO:0007669"/>
    <property type="project" value="UniProtKB-KW"/>
</dbReference>
<name>Q9EMT4_AMEPV</name>
<dbReference type="KEGG" id="vg:1494705"/>
<keyword evidence="4" id="KW-1185">Reference proteome</keyword>
<feature type="active site" description="For methyltransferase activity" evidence="2">
    <location>
        <position position="172"/>
    </location>
</feature>
<dbReference type="Proteomes" id="UP000000872">
    <property type="component" value="Segment"/>
</dbReference>
<dbReference type="PIRSF" id="PIRSF003726">
    <property type="entry name" value="PolA_polym_reg_poxV"/>
    <property type="match status" value="1"/>
</dbReference>